<protein>
    <submittedName>
        <fullName evidence="2">Uncharacterized protein</fullName>
    </submittedName>
</protein>
<feature type="compositionally biased region" description="Low complexity" evidence="1">
    <location>
        <begin position="16"/>
        <end position="56"/>
    </location>
</feature>
<proteinExistence type="evidence at transcript level"/>
<sequence>MRTSRATWCSCARPCSASTSPASPAPSWTASASSSAAASPANSSAPPSSTPTTGTAGRWVRRRAWSSGCCTRRRFWPARTSSASPSTGRWRSTASRAPSS</sequence>
<name>C4J5S2_MAIZE</name>
<dbReference type="EMBL" id="BT086343">
    <property type="protein sequence ID" value="ACR36696.1"/>
    <property type="molecule type" value="mRNA"/>
</dbReference>
<dbReference type="EMBL" id="BT086169">
    <property type="protein sequence ID" value="ACR36522.1"/>
    <property type="molecule type" value="mRNA"/>
</dbReference>
<dbReference type="AlphaFoldDB" id="C4J5S2"/>
<accession>C4J5S2</accession>
<evidence type="ECO:0000313" key="2">
    <source>
        <dbReference type="EMBL" id="ACR36522.1"/>
    </source>
</evidence>
<feature type="region of interest" description="Disordered" evidence="1">
    <location>
        <begin position="1"/>
        <end position="59"/>
    </location>
</feature>
<feature type="region of interest" description="Disordered" evidence="1">
    <location>
        <begin position="78"/>
        <end position="100"/>
    </location>
</feature>
<feature type="compositionally biased region" description="Polar residues" evidence="1">
    <location>
        <begin position="79"/>
        <end position="100"/>
    </location>
</feature>
<organism evidence="2">
    <name type="scientific">Zea mays</name>
    <name type="common">Maize</name>
    <dbReference type="NCBI Taxonomy" id="4577"/>
    <lineage>
        <taxon>Eukaryota</taxon>
        <taxon>Viridiplantae</taxon>
        <taxon>Streptophyta</taxon>
        <taxon>Embryophyta</taxon>
        <taxon>Tracheophyta</taxon>
        <taxon>Spermatophyta</taxon>
        <taxon>Magnoliopsida</taxon>
        <taxon>Liliopsida</taxon>
        <taxon>Poales</taxon>
        <taxon>Poaceae</taxon>
        <taxon>PACMAD clade</taxon>
        <taxon>Panicoideae</taxon>
        <taxon>Andropogonodae</taxon>
        <taxon>Andropogoneae</taxon>
        <taxon>Tripsacinae</taxon>
        <taxon>Zea</taxon>
    </lineage>
</organism>
<evidence type="ECO:0000256" key="1">
    <source>
        <dbReference type="SAM" id="MobiDB-lite"/>
    </source>
</evidence>
<reference evidence="2" key="1">
    <citation type="journal article" date="2009" name="PLoS Genet.">
        <title>Sequencing, mapping, and analysis of 27,455 maize full-length cDNAs.</title>
        <authorList>
            <person name="Soderlund C."/>
            <person name="Descour A."/>
            <person name="Kudrna D."/>
            <person name="Bomhoff M."/>
            <person name="Boyd L."/>
            <person name="Currie J."/>
            <person name="Angelova A."/>
            <person name="Collura K."/>
            <person name="Wissotski M."/>
            <person name="Ashley E."/>
            <person name="Morrow D."/>
            <person name="Fernandes J."/>
            <person name="Walbot V."/>
            <person name="Yu Y."/>
        </authorList>
    </citation>
    <scope>NUCLEOTIDE SEQUENCE</scope>
    <source>
        <strain evidence="2">B73</strain>
    </source>
</reference>